<dbReference type="AlphaFoldDB" id="A0AAD9ESM9"/>
<reference evidence="2" key="1">
    <citation type="submission" date="2023-04" db="EMBL/GenBank/DDBJ databases">
        <title>Chromosome-level genome of Chaenocephalus aceratus.</title>
        <authorList>
            <person name="Park H."/>
        </authorList>
    </citation>
    <scope>NUCLEOTIDE SEQUENCE</scope>
    <source>
        <strain evidence="2">DE</strain>
        <tissue evidence="2">Muscle</tissue>
    </source>
</reference>
<dbReference type="GO" id="GO:0016746">
    <property type="term" value="F:acyltransferase activity"/>
    <property type="evidence" value="ECO:0007669"/>
    <property type="project" value="UniProtKB-KW"/>
</dbReference>
<gene>
    <name evidence="2" type="ORF">KUDE01_002135</name>
</gene>
<keyword evidence="2" id="KW-0808">Transferase</keyword>
<evidence type="ECO:0000256" key="1">
    <source>
        <dbReference type="SAM" id="MobiDB-lite"/>
    </source>
</evidence>
<feature type="compositionally biased region" description="Basic and acidic residues" evidence="1">
    <location>
        <begin position="67"/>
        <end position="77"/>
    </location>
</feature>
<name>A0AAD9ESM9_DISEL</name>
<comment type="caution">
    <text evidence="2">The sequence shown here is derived from an EMBL/GenBank/DDBJ whole genome shotgun (WGS) entry which is preliminary data.</text>
</comment>
<feature type="compositionally biased region" description="Basic residues" evidence="1">
    <location>
        <begin position="79"/>
        <end position="98"/>
    </location>
</feature>
<organism evidence="2 3">
    <name type="scientific">Dissostichus eleginoides</name>
    <name type="common">Patagonian toothfish</name>
    <name type="synonym">Dissostichus amissus</name>
    <dbReference type="NCBI Taxonomy" id="100907"/>
    <lineage>
        <taxon>Eukaryota</taxon>
        <taxon>Metazoa</taxon>
        <taxon>Chordata</taxon>
        <taxon>Craniata</taxon>
        <taxon>Vertebrata</taxon>
        <taxon>Euteleostomi</taxon>
        <taxon>Actinopterygii</taxon>
        <taxon>Neopterygii</taxon>
        <taxon>Teleostei</taxon>
        <taxon>Neoteleostei</taxon>
        <taxon>Acanthomorphata</taxon>
        <taxon>Eupercaria</taxon>
        <taxon>Perciformes</taxon>
        <taxon>Notothenioidei</taxon>
        <taxon>Nototheniidae</taxon>
        <taxon>Dissostichus</taxon>
    </lineage>
</organism>
<protein>
    <submittedName>
        <fullName evidence="2">Glycerol-3-phosphate acyltransferase</fullName>
    </submittedName>
</protein>
<dbReference type="Proteomes" id="UP001228049">
    <property type="component" value="Unassembled WGS sequence"/>
</dbReference>
<evidence type="ECO:0000313" key="2">
    <source>
        <dbReference type="EMBL" id="KAK1876814.1"/>
    </source>
</evidence>
<evidence type="ECO:0000313" key="3">
    <source>
        <dbReference type="Proteomes" id="UP001228049"/>
    </source>
</evidence>
<dbReference type="EMBL" id="JASDAP010000028">
    <property type="protein sequence ID" value="KAK1876814.1"/>
    <property type="molecule type" value="Genomic_DNA"/>
</dbReference>
<keyword evidence="2" id="KW-0012">Acyltransferase</keyword>
<accession>A0AAD9ESM9</accession>
<feature type="region of interest" description="Disordered" evidence="1">
    <location>
        <begin position="55"/>
        <end position="98"/>
    </location>
</feature>
<proteinExistence type="predicted"/>
<sequence>MSRNLSETERVHIDLQGRFSTFFWTARDTLRSAQRPFSPSLLINAINLLASKSPKRDVKSANTMKADNVRESCDSKSTKIPRKQQIFRKVNKKKKHCG</sequence>
<keyword evidence="3" id="KW-1185">Reference proteome</keyword>